<reference evidence="1 2" key="1">
    <citation type="submission" date="2019-11" db="EMBL/GenBank/DDBJ databases">
        <title>Acidiferrimicrobium australis gen. nov., sp. nov., an acidophilic and obligately heterotrophic, member of the Actinobacteria that catalyses dissimilatory oxido- reduction of iron isolated from metal-rich acidic water in Chile.</title>
        <authorList>
            <person name="Gonzalez D."/>
            <person name="Huber K."/>
            <person name="Hedrich S."/>
            <person name="Rojas-Villalobos C."/>
            <person name="Quatrini R."/>
            <person name="Dinamarca M.A."/>
            <person name="Schwarz A."/>
            <person name="Canales C."/>
            <person name="Nancucheo I."/>
        </authorList>
    </citation>
    <scope>NUCLEOTIDE SEQUENCE [LARGE SCALE GENOMIC DNA]</scope>
    <source>
        <strain evidence="1 2">USS-CCA1</strain>
    </source>
</reference>
<name>A0ABW9QTS9_9ACTN</name>
<sequence>MPVGIARDSDGRITGYFLYEGDADLATLSGSDRELWPALAWMADGLDPGDAAARHPVLGPCGALIERWCERRALFPLAQLLPAYVQGPQGLSAWKSLLAGLEHLERVAAGTQLLPDDEREMLSQLLHETKRIVRTGEEG</sequence>
<dbReference type="Proteomes" id="UP000437736">
    <property type="component" value="Unassembled WGS sequence"/>
</dbReference>
<protein>
    <submittedName>
        <fullName evidence="1">Uncharacterized protein</fullName>
    </submittedName>
</protein>
<keyword evidence="2" id="KW-1185">Reference proteome</keyword>
<comment type="caution">
    <text evidence="1">The sequence shown here is derived from an EMBL/GenBank/DDBJ whole genome shotgun (WGS) entry which is preliminary data.</text>
</comment>
<dbReference type="EMBL" id="WJHE01000536">
    <property type="protein sequence ID" value="MST33254.1"/>
    <property type="molecule type" value="Genomic_DNA"/>
</dbReference>
<evidence type="ECO:0000313" key="2">
    <source>
        <dbReference type="Proteomes" id="UP000437736"/>
    </source>
</evidence>
<proteinExistence type="predicted"/>
<gene>
    <name evidence="1" type="ORF">GHK86_11045</name>
</gene>
<organism evidence="1 2">
    <name type="scientific">Acidiferrimicrobium australe</name>
    <dbReference type="NCBI Taxonomy" id="2664430"/>
    <lineage>
        <taxon>Bacteria</taxon>
        <taxon>Bacillati</taxon>
        <taxon>Actinomycetota</taxon>
        <taxon>Acidimicrobiia</taxon>
        <taxon>Acidimicrobiales</taxon>
        <taxon>Acidimicrobiaceae</taxon>
        <taxon>Acidiferrimicrobium</taxon>
    </lineage>
</organism>
<evidence type="ECO:0000313" key="1">
    <source>
        <dbReference type="EMBL" id="MST33254.1"/>
    </source>
</evidence>
<accession>A0ABW9QTS9</accession>